<evidence type="ECO:0000256" key="1">
    <source>
        <dbReference type="SAM" id="MobiDB-lite"/>
    </source>
</evidence>
<dbReference type="Pfam" id="PF12752">
    <property type="entry name" value="SUZ"/>
    <property type="match status" value="1"/>
</dbReference>
<gene>
    <name evidence="3" type="ORF">CROQUDRAFT_102824</name>
</gene>
<dbReference type="InterPro" id="IPR024771">
    <property type="entry name" value="SUZ"/>
</dbReference>
<dbReference type="OrthoDB" id="2502428at2759"/>
<dbReference type="PANTHER" id="PTHR31796">
    <property type="entry name" value="SUZ DOMAIN-CONTAINING PROTEIN 1"/>
    <property type="match status" value="1"/>
</dbReference>
<evidence type="ECO:0000313" key="3">
    <source>
        <dbReference type="EMBL" id="KAG0152296.1"/>
    </source>
</evidence>
<feature type="region of interest" description="Disordered" evidence="1">
    <location>
        <begin position="113"/>
        <end position="137"/>
    </location>
</feature>
<sequence>MASRYPHSASAGAPTPTHWGRGLGKLEEDRQVGFGTANEADPWLGTVVTRRDLGTSRLRPGFGKASVSQGVLGAEGLSGGRGGCRQPTMPTSFSKTVEEPCEDWEDLDYDAAGSQPLEDLNTTSHSTNSTQVSDLSTTESSNALLWTTANKNPQYVIIPAPSSTSNPTSTVSQRPLPQNAIFGTPALTILKRPSPSFANSKRSTSPTASPAVEFKQREKAYLEARDRIFGQTPAERDSLKRPNLKLQRASATSSKDSEPERSLNVERQPNGPDLDNSKGFKNRNRPSING</sequence>
<dbReference type="PANTHER" id="PTHR31796:SF2">
    <property type="entry name" value="SUZ DOMAIN-CONTAINING PROTEIN 1"/>
    <property type="match status" value="1"/>
</dbReference>
<reference evidence="3" key="1">
    <citation type="submission" date="2013-11" db="EMBL/GenBank/DDBJ databases">
        <title>Genome sequence of the fusiform rust pathogen reveals effectors for host alternation and coevolution with pine.</title>
        <authorList>
            <consortium name="DOE Joint Genome Institute"/>
            <person name="Smith K."/>
            <person name="Pendleton A."/>
            <person name="Kubisiak T."/>
            <person name="Anderson C."/>
            <person name="Salamov A."/>
            <person name="Aerts A."/>
            <person name="Riley R."/>
            <person name="Clum A."/>
            <person name="Lindquist E."/>
            <person name="Ence D."/>
            <person name="Campbell M."/>
            <person name="Kronenberg Z."/>
            <person name="Feau N."/>
            <person name="Dhillon B."/>
            <person name="Hamelin R."/>
            <person name="Burleigh J."/>
            <person name="Smith J."/>
            <person name="Yandell M."/>
            <person name="Nelson C."/>
            <person name="Grigoriev I."/>
            <person name="Davis J."/>
        </authorList>
    </citation>
    <scope>NUCLEOTIDE SEQUENCE</scope>
    <source>
        <strain evidence="3">G11</strain>
    </source>
</reference>
<name>A0A9P6NZF3_9BASI</name>
<protein>
    <recommendedName>
        <fullName evidence="2">SUZ domain-containing protein</fullName>
    </recommendedName>
</protein>
<feature type="compositionally biased region" description="Polar residues" evidence="1">
    <location>
        <begin position="196"/>
        <end position="208"/>
    </location>
</feature>
<organism evidence="3 4">
    <name type="scientific">Cronartium quercuum f. sp. fusiforme G11</name>
    <dbReference type="NCBI Taxonomy" id="708437"/>
    <lineage>
        <taxon>Eukaryota</taxon>
        <taxon>Fungi</taxon>
        <taxon>Dikarya</taxon>
        <taxon>Basidiomycota</taxon>
        <taxon>Pucciniomycotina</taxon>
        <taxon>Pucciniomycetes</taxon>
        <taxon>Pucciniales</taxon>
        <taxon>Coleosporiaceae</taxon>
        <taxon>Cronartium</taxon>
    </lineage>
</organism>
<feature type="compositionally biased region" description="Basic and acidic residues" evidence="1">
    <location>
        <begin position="214"/>
        <end position="240"/>
    </location>
</feature>
<feature type="region of interest" description="Disordered" evidence="1">
    <location>
        <begin position="192"/>
        <end position="290"/>
    </location>
</feature>
<feature type="region of interest" description="Disordered" evidence="1">
    <location>
        <begin position="1"/>
        <end position="26"/>
    </location>
</feature>
<evidence type="ECO:0000259" key="2">
    <source>
        <dbReference type="PROSITE" id="PS51673"/>
    </source>
</evidence>
<feature type="compositionally biased region" description="Basic and acidic residues" evidence="1">
    <location>
        <begin position="255"/>
        <end position="264"/>
    </location>
</feature>
<comment type="caution">
    <text evidence="3">The sequence shown here is derived from an EMBL/GenBank/DDBJ whole genome shotgun (WGS) entry which is preliminary data.</text>
</comment>
<dbReference type="Proteomes" id="UP000886653">
    <property type="component" value="Unassembled WGS sequence"/>
</dbReference>
<evidence type="ECO:0000313" key="4">
    <source>
        <dbReference type="Proteomes" id="UP000886653"/>
    </source>
</evidence>
<feature type="compositionally biased region" description="Polar residues" evidence="1">
    <location>
        <begin position="120"/>
        <end position="137"/>
    </location>
</feature>
<proteinExistence type="predicted"/>
<keyword evidence="4" id="KW-1185">Reference proteome</keyword>
<feature type="domain" description="SUZ" evidence="2">
    <location>
        <begin position="159"/>
        <end position="233"/>
    </location>
</feature>
<dbReference type="InterPro" id="IPR039228">
    <property type="entry name" value="SZRD1"/>
</dbReference>
<dbReference type="EMBL" id="MU167208">
    <property type="protein sequence ID" value="KAG0152296.1"/>
    <property type="molecule type" value="Genomic_DNA"/>
</dbReference>
<dbReference type="AlphaFoldDB" id="A0A9P6NZF3"/>
<dbReference type="PROSITE" id="PS51673">
    <property type="entry name" value="SUZ"/>
    <property type="match status" value="1"/>
</dbReference>
<accession>A0A9P6NZF3</accession>